<comment type="similarity">
    <text evidence="2">Belongs to the galactose-3-O-sulfotransferase family.</text>
</comment>
<evidence type="ECO:0000313" key="12">
    <source>
        <dbReference type="EMBL" id="CAK8692830.1"/>
    </source>
</evidence>
<dbReference type="PANTHER" id="PTHR14647">
    <property type="entry name" value="GALACTOSE-3-O-SULFOTRANSFERASE"/>
    <property type="match status" value="1"/>
</dbReference>
<keyword evidence="4 11" id="KW-0812">Transmembrane</keyword>
<protein>
    <submittedName>
        <fullName evidence="12">Uncharacterized protein</fullName>
    </submittedName>
</protein>
<evidence type="ECO:0000256" key="11">
    <source>
        <dbReference type="SAM" id="Phobius"/>
    </source>
</evidence>
<evidence type="ECO:0000256" key="1">
    <source>
        <dbReference type="ARBA" id="ARBA00004323"/>
    </source>
</evidence>
<evidence type="ECO:0000256" key="7">
    <source>
        <dbReference type="ARBA" id="ARBA00023034"/>
    </source>
</evidence>
<dbReference type="InterPro" id="IPR027417">
    <property type="entry name" value="P-loop_NTPase"/>
</dbReference>
<name>A0ABP0GMQ7_CLALP</name>
<evidence type="ECO:0000256" key="5">
    <source>
        <dbReference type="ARBA" id="ARBA00022968"/>
    </source>
</evidence>
<keyword evidence="3" id="KW-0808">Transferase</keyword>
<feature type="compositionally biased region" description="Polar residues" evidence="10">
    <location>
        <begin position="58"/>
        <end position="76"/>
    </location>
</feature>
<dbReference type="SUPFAM" id="SSF52540">
    <property type="entry name" value="P-loop containing nucleoside triphosphate hydrolases"/>
    <property type="match status" value="1"/>
</dbReference>
<evidence type="ECO:0000256" key="6">
    <source>
        <dbReference type="ARBA" id="ARBA00022989"/>
    </source>
</evidence>
<feature type="transmembrane region" description="Helical" evidence="11">
    <location>
        <begin position="12"/>
        <end position="30"/>
    </location>
</feature>
<comment type="subcellular location">
    <subcellularLocation>
        <location evidence="1">Golgi apparatus membrane</location>
        <topology evidence="1">Single-pass type II membrane protein</topology>
    </subcellularLocation>
</comment>
<reference evidence="12 13" key="1">
    <citation type="submission" date="2024-02" db="EMBL/GenBank/DDBJ databases">
        <authorList>
            <person name="Daric V."/>
            <person name="Darras S."/>
        </authorList>
    </citation>
    <scope>NUCLEOTIDE SEQUENCE [LARGE SCALE GENOMIC DNA]</scope>
</reference>
<keyword evidence="7" id="KW-0333">Golgi apparatus</keyword>
<dbReference type="Pfam" id="PF06990">
    <property type="entry name" value="Gal-3-0_sulfotr"/>
    <property type="match status" value="1"/>
</dbReference>
<keyword evidence="6 11" id="KW-1133">Transmembrane helix</keyword>
<evidence type="ECO:0000256" key="2">
    <source>
        <dbReference type="ARBA" id="ARBA00008124"/>
    </source>
</evidence>
<evidence type="ECO:0000313" key="13">
    <source>
        <dbReference type="Proteomes" id="UP001642483"/>
    </source>
</evidence>
<keyword evidence="9" id="KW-0325">Glycoprotein</keyword>
<keyword evidence="5" id="KW-0735">Signal-anchor</keyword>
<dbReference type="Gene3D" id="3.40.50.300">
    <property type="entry name" value="P-loop containing nucleotide triphosphate hydrolases"/>
    <property type="match status" value="1"/>
</dbReference>
<evidence type="ECO:0000256" key="4">
    <source>
        <dbReference type="ARBA" id="ARBA00022692"/>
    </source>
</evidence>
<comment type="caution">
    <text evidence="12">The sequence shown here is derived from an EMBL/GenBank/DDBJ whole genome shotgun (WGS) entry which is preliminary data.</text>
</comment>
<dbReference type="Proteomes" id="UP001642483">
    <property type="component" value="Unassembled WGS sequence"/>
</dbReference>
<feature type="region of interest" description="Disordered" evidence="10">
    <location>
        <begin position="58"/>
        <end position="78"/>
    </location>
</feature>
<keyword evidence="13" id="KW-1185">Reference proteome</keyword>
<sequence>MVKQWNLVHSRCRLPWIALIATILFFIKFFKSNGATIGEIKEFETRYKANEEKSFISQRNQSELSKNGDSNITPHFSTHKKISSCRSLPDIAYIKTHKTDSSTLRIILASLARKRSLPVATSGIPTYFGGYPGHMNEEFFFKRSGEDLVPVTPRDHFVIVDHCRLNATLLRELMNKNTVLISILRQPWYQFQSSFYYYYTSFRSRRPNMKISCFPYPYIEIAKGKDYSLLEYLNLASENLNDSIPWFFRSKNYQAFDLGLDPMLDDDGEIKIQVQRLSSQIDFMMIMEYREESLILLKELLCMDWSDLLKFGPGHTSYTSIDVEAYPQMLKKFKKMYKLDIALYEHFNATFWRRVEQYGRGRMYDDVITLRNKRDEKRAENDARKLPEISPVTLGRRRRSIDIHQEIYASVPKTLSKEYKLSVLWSKIERNSRGLTNRQISRLANYMTDNHGWCPL</sequence>
<dbReference type="PANTHER" id="PTHR14647:SF87">
    <property type="entry name" value="PUTATIVE-RELATED"/>
    <property type="match status" value="1"/>
</dbReference>
<dbReference type="InterPro" id="IPR009729">
    <property type="entry name" value="Gal-3-0_sulfotransfrase"/>
</dbReference>
<gene>
    <name evidence="12" type="ORF">CVLEPA_LOCUS26067</name>
</gene>
<keyword evidence="8 11" id="KW-0472">Membrane</keyword>
<evidence type="ECO:0000256" key="10">
    <source>
        <dbReference type="SAM" id="MobiDB-lite"/>
    </source>
</evidence>
<evidence type="ECO:0000256" key="8">
    <source>
        <dbReference type="ARBA" id="ARBA00023136"/>
    </source>
</evidence>
<dbReference type="EMBL" id="CAWYQH010000130">
    <property type="protein sequence ID" value="CAK8692830.1"/>
    <property type="molecule type" value="Genomic_DNA"/>
</dbReference>
<evidence type="ECO:0000256" key="3">
    <source>
        <dbReference type="ARBA" id="ARBA00022679"/>
    </source>
</evidence>
<evidence type="ECO:0000256" key="9">
    <source>
        <dbReference type="ARBA" id="ARBA00023180"/>
    </source>
</evidence>
<proteinExistence type="inferred from homology"/>
<organism evidence="12 13">
    <name type="scientific">Clavelina lepadiformis</name>
    <name type="common">Light-bulb sea squirt</name>
    <name type="synonym">Ascidia lepadiformis</name>
    <dbReference type="NCBI Taxonomy" id="159417"/>
    <lineage>
        <taxon>Eukaryota</taxon>
        <taxon>Metazoa</taxon>
        <taxon>Chordata</taxon>
        <taxon>Tunicata</taxon>
        <taxon>Ascidiacea</taxon>
        <taxon>Aplousobranchia</taxon>
        <taxon>Clavelinidae</taxon>
        <taxon>Clavelina</taxon>
    </lineage>
</organism>
<accession>A0ABP0GMQ7</accession>